<dbReference type="Proteomes" id="UP001058016">
    <property type="component" value="Chromosome"/>
</dbReference>
<dbReference type="InterPro" id="IPR011257">
    <property type="entry name" value="DNA_glycosylase"/>
</dbReference>
<dbReference type="RefSeq" id="WP_212725047.1">
    <property type="nucleotide sequence ID" value="NZ_CP071249.1"/>
</dbReference>
<gene>
    <name evidence="1" type="ORF">J0J69_11150</name>
    <name evidence="2" type="ORF">J0J70_02715</name>
</gene>
<evidence type="ECO:0000313" key="3">
    <source>
        <dbReference type="Proteomes" id="UP001058016"/>
    </source>
</evidence>
<dbReference type="AlphaFoldDB" id="A0A9Q9FJ72"/>
<name>A0A9Q9FJ72_9FIRM</name>
<dbReference type="GO" id="GO:0006284">
    <property type="term" value="P:base-excision repair"/>
    <property type="evidence" value="ECO:0007669"/>
    <property type="project" value="InterPro"/>
</dbReference>
<dbReference type="InterPro" id="IPR005019">
    <property type="entry name" value="Adenine_glyco"/>
</dbReference>
<dbReference type="GO" id="GO:0008725">
    <property type="term" value="F:DNA-3-methyladenine glycosylase activity"/>
    <property type="evidence" value="ECO:0007669"/>
    <property type="project" value="InterPro"/>
</dbReference>
<dbReference type="Pfam" id="PF03352">
    <property type="entry name" value="Adenine_glyco"/>
    <property type="match status" value="1"/>
</dbReference>
<proteinExistence type="predicted"/>
<dbReference type="Gene3D" id="1.10.340.30">
    <property type="entry name" value="Hypothetical protein, domain 2"/>
    <property type="match status" value="1"/>
</dbReference>
<dbReference type="EMBL" id="CP071250">
    <property type="protein sequence ID" value="UUF08939.1"/>
    <property type="molecule type" value="Genomic_DNA"/>
</dbReference>
<dbReference type="PANTHER" id="PTHR30037:SF4">
    <property type="entry name" value="DNA-3-METHYLADENINE GLYCOSYLASE I"/>
    <property type="match status" value="1"/>
</dbReference>
<sequence length="179" mass="21052">MRQCTGCKKELYQLSRESSFGTPIYDDEQLFRVLCYKILQTGLNEKVIANKKREIEKAFDQFNIKKIAQYDESKILELLNNKNMIRHEGKIRAIIHNANQIIRLQNNYQSFSTYLWQFSKNQTLNYDIDAHLLSPLQFATMISNALKKESFKFVGPKTILSFIHEIGIIYAKKVCIYKE</sequence>
<reference evidence="2 3" key="1">
    <citation type="submission" date="2021-03" db="EMBL/GenBank/DDBJ databases">
        <title>Comparative Genomics and Metabolomics in the genus Turicibacter.</title>
        <authorList>
            <person name="Maki J."/>
            <person name="Looft T."/>
        </authorList>
    </citation>
    <scope>NUCLEOTIDE SEQUENCE</scope>
    <source>
        <strain evidence="2">ISU324</strain>
        <strain evidence="1 3">MMM721</strain>
    </source>
</reference>
<protein>
    <submittedName>
        <fullName evidence="2">DNA-3-methyladenine glycosylase I</fullName>
    </submittedName>
</protein>
<dbReference type="SUPFAM" id="SSF48150">
    <property type="entry name" value="DNA-glycosylase"/>
    <property type="match status" value="1"/>
</dbReference>
<organism evidence="2 4">
    <name type="scientific">Turicibacter bilis</name>
    <dbReference type="NCBI Taxonomy" id="2735723"/>
    <lineage>
        <taxon>Bacteria</taxon>
        <taxon>Bacillati</taxon>
        <taxon>Bacillota</taxon>
        <taxon>Erysipelotrichia</taxon>
        <taxon>Erysipelotrichales</taxon>
        <taxon>Turicibacteraceae</taxon>
        <taxon>Turicibacter</taxon>
    </lineage>
</organism>
<dbReference type="InterPro" id="IPR052891">
    <property type="entry name" value="DNA-3mA_glycosylase"/>
</dbReference>
<evidence type="ECO:0000313" key="1">
    <source>
        <dbReference type="EMBL" id="UUF05604.1"/>
    </source>
</evidence>
<dbReference type="EMBL" id="CP071249">
    <property type="protein sequence ID" value="UUF05604.1"/>
    <property type="molecule type" value="Genomic_DNA"/>
</dbReference>
<accession>A0A9Q9FJ72</accession>
<evidence type="ECO:0000313" key="2">
    <source>
        <dbReference type="EMBL" id="UUF08939.1"/>
    </source>
</evidence>
<evidence type="ECO:0000313" key="4">
    <source>
        <dbReference type="Proteomes" id="UP001058072"/>
    </source>
</evidence>
<keyword evidence="3" id="KW-1185">Reference proteome</keyword>
<dbReference type="Proteomes" id="UP001058072">
    <property type="component" value="Chromosome"/>
</dbReference>
<dbReference type="PANTHER" id="PTHR30037">
    <property type="entry name" value="DNA-3-METHYLADENINE GLYCOSYLASE 1"/>
    <property type="match status" value="1"/>
</dbReference>